<dbReference type="Proteomes" id="UP000075243">
    <property type="component" value="Chromosome 2"/>
</dbReference>
<proteinExistence type="predicted"/>
<sequence>MELEDIQVVGRKFTWYRPNGMARSKLDRFLISNGWATAWPGSTQFILSRNVSDHCPILLKVANLEWGPKPFRSLDCWFQDKNFMEFVRKAWSEIHVQGTGALILKEKLKGLKGKLKQWHKDNFGNLQKQLSQVEASLDEIDKKADDRELQDAERTERVLLQEKFWSLAKRNESILRQQSRVKWMAEGDCNSKYFHSIVNWRRKQNMISGLKIAGAWVEDPQQVKEEVRNYFKDRFSEGGWRRPKMDSVVFNQITEADNDDLVKVFQESKIKEAVWECNGSKSPGPDGFNFKFIKQCWDNLKEDIIRFINEFHTFGRLPRGSNPSFIALVPKKVDPQQLSEYRPISLIGCMYKILAKLLAKRIKKVLPKVIDPAQPRGVSFTGLTGTQLKIVLFWEGR</sequence>
<evidence type="ECO:0000313" key="1">
    <source>
        <dbReference type="EMBL" id="KYP72533.1"/>
    </source>
</evidence>
<dbReference type="InterPro" id="IPR036691">
    <property type="entry name" value="Endo/exonu/phosph_ase_sf"/>
</dbReference>
<organism evidence="1 2">
    <name type="scientific">Cajanus cajan</name>
    <name type="common">Pigeon pea</name>
    <name type="synonym">Cajanus indicus</name>
    <dbReference type="NCBI Taxonomy" id="3821"/>
    <lineage>
        <taxon>Eukaryota</taxon>
        <taxon>Viridiplantae</taxon>
        <taxon>Streptophyta</taxon>
        <taxon>Embryophyta</taxon>
        <taxon>Tracheophyta</taxon>
        <taxon>Spermatophyta</taxon>
        <taxon>Magnoliopsida</taxon>
        <taxon>eudicotyledons</taxon>
        <taxon>Gunneridae</taxon>
        <taxon>Pentapetalae</taxon>
        <taxon>rosids</taxon>
        <taxon>fabids</taxon>
        <taxon>Fabales</taxon>
        <taxon>Fabaceae</taxon>
        <taxon>Papilionoideae</taxon>
        <taxon>50 kb inversion clade</taxon>
        <taxon>NPAAA clade</taxon>
        <taxon>indigoferoid/millettioid clade</taxon>
        <taxon>Phaseoleae</taxon>
        <taxon>Cajanus</taxon>
    </lineage>
</organism>
<dbReference type="PANTHER" id="PTHR33710:SF64">
    <property type="entry name" value="ENDONUCLEASE_EXONUCLEASE_PHOSPHATASE DOMAIN-CONTAINING PROTEIN"/>
    <property type="match status" value="1"/>
</dbReference>
<dbReference type="Gramene" id="C.cajan_05001.t">
    <property type="protein sequence ID" value="C.cajan_05001.t.cds1"/>
    <property type="gene ID" value="C.cajan_05001"/>
</dbReference>
<dbReference type="STRING" id="3821.A0A151TZN4"/>
<dbReference type="Gene3D" id="3.60.10.10">
    <property type="entry name" value="Endonuclease/exonuclease/phosphatase"/>
    <property type="match status" value="1"/>
</dbReference>
<dbReference type="AlphaFoldDB" id="A0A151TZN4"/>
<protein>
    <submittedName>
        <fullName evidence="1">Transposon TX1 uncharacterized</fullName>
    </submittedName>
</protein>
<keyword evidence="2" id="KW-1185">Reference proteome</keyword>
<accession>A0A151TZN4</accession>
<gene>
    <name evidence="1" type="ORF">KK1_005124</name>
</gene>
<name>A0A151TZN4_CAJCA</name>
<evidence type="ECO:0000313" key="2">
    <source>
        <dbReference type="Proteomes" id="UP000075243"/>
    </source>
</evidence>
<reference evidence="1 2" key="1">
    <citation type="journal article" date="2012" name="Nat. Biotechnol.">
        <title>Draft genome sequence of pigeonpea (Cajanus cajan), an orphan legume crop of resource-poor farmers.</title>
        <authorList>
            <person name="Varshney R.K."/>
            <person name="Chen W."/>
            <person name="Li Y."/>
            <person name="Bharti A.K."/>
            <person name="Saxena R.K."/>
            <person name="Schlueter J.A."/>
            <person name="Donoghue M.T."/>
            <person name="Azam S."/>
            <person name="Fan G."/>
            <person name="Whaley A.M."/>
            <person name="Farmer A.D."/>
            <person name="Sheridan J."/>
            <person name="Iwata A."/>
            <person name="Tuteja R."/>
            <person name="Penmetsa R.V."/>
            <person name="Wu W."/>
            <person name="Upadhyaya H.D."/>
            <person name="Yang S.P."/>
            <person name="Shah T."/>
            <person name="Saxena K.B."/>
            <person name="Michael T."/>
            <person name="McCombie W.R."/>
            <person name="Yang B."/>
            <person name="Zhang G."/>
            <person name="Yang H."/>
            <person name="Wang J."/>
            <person name="Spillane C."/>
            <person name="Cook D.R."/>
            <person name="May G.D."/>
            <person name="Xu X."/>
            <person name="Jackson S.A."/>
        </authorList>
    </citation>
    <scope>NUCLEOTIDE SEQUENCE [LARGE SCALE GENOMIC DNA]</scope>
    <source>
        <strain evidence="2">cv. Asha</strain>
    </source>
</reference>
<dbReference type="EMBL" id="CM003604">
    <property type="protein sequence ID" value="KYP72533.1"/>
    <property type="molecule type" value="Genomic_DNA"/>
</dbReference>
<dbReference type="PANTHER" id="PTHR33710">
    <property type="entry name" value="BNAC02G09200D PROTEIN"/>
    <property type="match status" value="1"/>
</dbReference>
<dbReference type="OMA" id="IIRFINE"/>
<dbReference type="SUPFAM" id="SSF56219">
    <property type="entry name" value="DNase I-like"/>
    <property type="match status" value="1"/>
</dbReference>